<dbReference type="EMBL" id="BEZZ01001983">
    <property type="protein sequence ID" value="GCC20857.1"/>
    <property type="molecule type" value="Genomic_DNA"/>
</dbReference>
<gene>
    <name evidence="1" type="ORF">chiPu_0019425</name>
</gene>
<keyword evidence="2" id="KW-1185">Reference proteome</keyword>
<evidence type="ECO:0000313" key="2">
    <source>
        <dbReference type="Proteomes" id="UP000287033"/>
    </source>
</evidence>
<sequence length="150" mass="16962">MLQRLCIIYEALKACKAKWCYDQLSRKVSKLSADVGVQTKQLKSTSDTSIHRERSDAIVQTKETRLPTFESDKDHVQQSRALLNDASTQTMESGGKEIEQSDASIQTEMQIPQLDSDEQTFQEQQHEPGLENNLQMDLCKLSNTESGIII</sequence>
<protein>
    <submittedName>
        <fullName evidence="1">Uncharacterized protein</fullName>
    </submittedName>
</protein>
<reference evidence="1 2" key="1">
    <citation type="journal article" date="2018" name="Nat. Ecol. Evol.">
        <title>Shark genomes provide insights into elasmobranch evolution and the origin of vertebrates.</title>
        <authorList>
            <person name="Hara Y"/>
            <person name="Yamaguchi K"/>
            <person name="Onimaru K"/>
            <person name="Kadota M"/>
            <person name="Koyanagi M"/>
            <person name="Keeley SD"/>
            <person name="Tatsumi K"/>
            <person name="Tanaka K"/>
            <person name="Motone F"/>
            <person name="Kageyama Y"/>
            <person name="Nozu R"/>
            <person name="Adachi N"/>
            <person name="Nishimura O"/>
            <person name="Nakagawa R"/>
            <person name="Tanegashima C"/>
            <person name="Kiyatake I"/>
            <person name="Matsumoto R"/>
            <person name="Murakumo K"/>
            <person name="Nishida K"/>
            <person name="Terakita A"/>
            <person name="Kuratani S"/>
            <person name="Sato K"/>
            <person name="Hyodo S Kuraku.S."/>
        </authorList>
    </citation>
    <scope>NUCLEOTIDE SEQUENCE [LARGE SCALE GENOMIC DNA]</scope>
</reference>
<accession>A0A401RRU4</accession>
<name>A0A401RRU4_CHIPU</name>
<dbReference type="Proteomes" id="UP000287033">
    <property type="component" value="Unassembled WGS sequence"/>
</dbReference>
<comment type="caution">
    <text evidence="1">The sequence shown here is derived from an EMBL/GenBank/DDBJ whole genome shotgun (WGS) entry which is preliminary data.</text>
</comment>
<proteinExistence type="predicted"/>
<evidence type="ECO:0000313" key="1">
    <source>
        <dbReference type="EMBL" id="GCC20857.1"/>
    </source>
</evidence>
<dbReference type="AlphaFoldDB" id="A0A401RRU4"/>
<organism evidence="1 2">
    <name type="scientific">Chiloscyllium punctatum</name>
    <name type="common">Brownbanded bambooshark</name>
    <name type="synonym">Hemiscyllium punctatum</name>
    <dbReference type="NCBI Taxonomy" id="137246"/>
    <lineage>
        <taxon>Eukaryota</taxon>
        <taxon>Metazoa</taxon>
        <taxon>Chordata</taxon>
        <taxon>Craniata</taxon>
        <taxon>Vertebrata</taxon>
        <taxon>Chondrichthyes</taxon>
        <taxon>Elasmobranchii</taxon>
        <taxon>Galeomorphii</taxon>
        <taxon>Galeoidea</taxon>
        <taxon>Orectolobiformes</taxon>
        <taxon>Hemiscylliidae</taxon>
        <taxon>Chiloscyllium</taxon>
    </lineage>
</organism>